<name>A0AA89B4W9_9ASTE</name>
<feature type="compositionally biased region" description="Polar residues" evidence="1">
    <location>
        <begin position="368"/>
        <end position="381"/>
    </location>
</feature>
<dbReference type="CDD" id="cd10910">
    <property type="entry name" value="PIN_limkain_b1_N_like"/>
    <property type="match status" value="2"/>
</dbReference>
<dbReference type="EMBL" id="JAVXUP010000569">
    <property type="protein sequence ID" value="KAK3025037.1"/>
    <property type="molecule type" value="Genomic_DNA"/>
</dbReference>
<organism evidence="5 6">
    <name type="scientific">Escallonia herrerae</name>
    <dbReference type="NCBI Taxonomy" id="1293975"/>
    <lineage>
        <taxon>Eukaryota</taxon>
        <taxon>Viridiplantae</taxon>
        <taxon>Streptophyta</taxon>
        <taxon>Embryophyta</taxon>
        <taxon>Tracheophyta</taxon>
        <taxon>Spermatophyta</taxon>
        <taxon>Magnoliopsida</taxon>
        <taxon>eudicotyledons</taxon>
        <taxon>Gunneridae</taxon>
        <taxon>Pentapetalae</taxon>
        <taxon>asterids</taxon>
        <taxon>campanulids</taxon>
        <taxon>Escalloniales</taxon>
        <taxon>Escalloniaceae</taxon>
        <taxon>Escallonia</taxon>
    </lineage>
</organism>
<evidence type="ECO:0000259" key="3">
    <source>
        <dbReference type="Pfam" id="PF14418"/>
    </source>
</evidence>
<dbReference type="InterPro" id="IPR024768">
    <property type="entry name" value="Marf1"/>
</dbReference>
<dbReference type="Pfam" id="PF24620">
    <property type="entry name" value="DUF7625"/>
    <property type="match status" value="1"/>
</dbReference>
<comment type="caution">
    <text evidence="5">The sequence shown here is derived from an EMBL/GenBank/DDBJ whole genome shotgun (WGS) entry which is preliminary data.</text>
</comment>
<feature type="domain" description="OST-HTH associated" evidence="3">
    <location>
        <begin position="554"/>
        <end position="611"/>
    </location>
</feature>
<feature type="compositionally biased region" description="Pro residues" evidence="1">
    <location>
        <begin position="935"/>
        <end position="950"/>
    </location>
</feature>
<feature type="region of interest" description="Disordered" evidence="1">
    <location>
        <begin position="368"/>
        <end position="417"/>
    </location>
</feature>
<feature type="compositionally biased region" description="Polar residues" evidence="1">
    <location>
        <begin position="876"/>
        <end position="886"/>
    </location>
</feature>
<evidence type="ECO:0000256" key="1">
    <source>
        <dbReference type="SAM" id="MobiDB-lite"/>
    </source>
</evidence>
<dbReference type="GO" id="GO:0005777">
    <property type="term" value="C:peroxisome"/>
    <property type="evidence" value="ECO:0007669"/>
    <property type="project" value="InterPro"/>
</dbReference>
<feature type="domain" description="NYN" evidence="2">
    <location>
        <begin position="637"/>
        <end position="773"/>
    </location>
</feature>
<feature type="domain" description="NYN" evidence="2">
    <location>
        <begin position="16"/>
        <end position="85"/>
    </location>
</feature>
<proteinExistence type="predicted"/>
<dbReference type="Pfam" id="PF14418">
    <property type="entry name" value="OHA"/>
    <property type="match status" value="2"/>
</dbReference>
<reference evidence="5" key="1">
    <citation type="submission" date="2022-12" db="EMBL/GenBank/DDBJ databases">
        <title>Draft genome assemblies for two species of Escallonia (Escalloniales).</title>
        <authorList>
            <person name="Chanderbali A."/>
            <person name="Dervinis C."/>
            <person name="Anghel I."/>
            <person name="Soltis D."/>
            <person name="Soltis P."/>
            <person name="Zapata F."/>
        </authorList>
    </citation>
    <scope>NUCLEOTIDE SEQUENCE</scope>
    <source>
        <strain evidence="5">UCBG64.0493</strain>
        <tissue evidence="5">Leaf</tissue>
    </source>
</reference>
<dbReference type="GO" id="GO:0010468">
    <property type="term" value="P:regulation of gene expression"/>
    <property type="evidence" value="ECO:0007669"/>
    <property type="project" value="InterPro"/>
</dbReference>
<dbReference type="InterPro" id="IPR021139">
    <property type="entry name" value="NYN"/>
</dbReference>
<dbReference type="Proteomes" id="UP001188597">
    <property type="component" value="Unassembled WGS sequence"/>
</dbReference>
<evidence type="ECO:0000313" key="6">
    <source>
        <dbReference type="Proteomes" id="UP001188597"/>
    </source>
</evidence>
<dbReference type="GO" id="GO:0004540">
    <property type="term" value="F:RNA nuclease activity"/>
    <property type="evidence" value="ECO:0007669"/>
    <property type="project" value="InterPro"/>
</dbReference>
<protein>
    <recommendedName>
        <fullName evidence="7">NYN domain-containing protein</fullName>
    </recommendedName>
</protein>
<gene>
    <name evidence="5" type="ORF">RJ639_043315</name>
</gene>
<dbReference type="InterPro" id="IPR056042">
    <property type="entry name" value="DUF7625"/>
</dbReference>
<feature type="domain" description="DUF7625" evidence="4">
    <location>
        <begin position="430"/>
        <end position="525"/>
    </location>
</feature>
<dbReference type="AlphaFoldDB" id="A0AA89B4W9"/>
<dbReference type="PANTHER" id="PTHR14379:SF7">
    <property type="entry name" value="ENDONUCLEASE OR GLYCOSYL HYDROLASE-RELATED"/>
    <property type="match status" value="1"/>
</dbReference>
<feature type="compositionally biased region" description="Polar residues" evidence="1">
    <location>
        <begin position="851"/>
        <end position="866"/>
    </location>
</feature>
<evidence type="ECO:0000313" key="5">
    <source>
        <dbReference type="EMBL" id="KAK3025037.1"/>
    </source>
</evidence>
<dbReference type="Gene3D" id="3.40.50.1010">
    <property type="entry name" value="5'-nuclease"/>
    <property type="match status" value="1"/>
</dbReference>
<keyword evidence="6" id="KW-1185">Reference proteome</keyword>
<feature type="compositionally biased region" description="Polar residues" evidence="1">
    <location>
        <begin position="920"/>
        <end position="931"/>
    </location>
</feature>
<feature type="region of interest" description="Disordered" evidence="1">
    <location>
        <begin position="281"/>
        <end position="301"/>
    </location>
</feature>
<sequence length="1076" mass="116643">MGGRAAAEAGEYGKVKISVWWDIENCQVPKGCEPHAIAQNITTALVKTGYCGPVSISAYGDTNGIPSSVQQALNSTGIALNHVPADFSNALHQLRMRRYNILLAQPQTASASLLAAAKSVWLWTSLLAGGPPLTDGESPPSVDNSYGHISKPNQLRNAVTEPIQVSQPADTSYDGAHLENQKFLNGARGTDSKQKAKQIRKNLSQPTIPRVSSAPTGILENCYSANFHQPGFSHANHFNDPQDLSGSCYAKVPLGGAIPNVFPGSHDFSWTSSNNFQSSFVNYHPQPLRPSNLPPQPATPFAPGSFFPPYLPNHFPHFMPPRPDGHIFTSGPPTNVPDIGKVTLSEYPNRDYNPPPFHSCNGAELNQNSSCETPNHANLESPQKGHILHKKSTKNHDKVNKKYPSVGSEFPPSSSTMGTANISGSSVWGTPGCPIPSEYIQSLIGVILLASNTLKSEKIMPTEENIADCIRYGEPKKQNTDVTDVKMALDSAIKQQLVVKQNSGPLQLYVPKNEKLWPYLNPIVGKLKQYPEATWDEFQNFLTSSVGRCAIVASECRYEAATIVKTMCLKELALGDILKILHMAVNKKKWIVQHESGWKPITITLAETNTDSEWCYGSAMGDGGGAAVEAGEYGKAKISVWWDIENCQVRKGCEPHAIAQNITTALVKMGYCGPVSISAYGDTNGIPSSVQQALNSTGIALNHVPAGVKDASDKKILVDMLFWAVDNPAPGNYLLISGDRDFSNALHQLRMRRYNILLAQPGTASATLLAAAKSVWLWTSLLAGGPPLSDGESPPFVDNSYGHISKPDQLRNAVTEPIQVSQPAGAHLGNQKFLNGARGTDSKQKAKQVRKNLSQPTISPVSSAPTAIQEHYDSANFRQAGSSHPNHLNDPQDLSGSYNAKAPLGGAVPNVFPGSRDFSRTSSNNFQSSYENYHPQPPRPSNLPPQPAPAFAPGSFFPPNLPNRSPHFMPPRRDGHIFTSGPSTNVPKYPNRDYNPPTFQSRNAAKLSPNSSMASECRYEAATIVKTACLKELALGDILKILHMAVNIKKWIVQHESGWKPITITLAETNTDSERC</sequence>
<evidence type="ECO:0000259" key="2">
    <source>
        <dbReference type="Pfam" id="PF01936"/>
    </source>
</evidence>
<dbReference type="InterPro" id="IPR025677">
    <property type="entry name" value="OST-HTH-assoc_dom"/>
</dbReference>
<dbReference type="PANTHER" id="PTHR14379">
    <property type="entry name" value="LIMKAIN B LKAP"/>
    <property type="match status" value="1"/>
</dbReference>
<evidence type="ECO:0008006" key="7">
    <source>
        <dbReference type="Google" id="ProtNLM"/>
    </source>
</evidence>
<feature type="region of interest" description="Disordered" evidence="1">
    <location>
        <begin position="822"/>
        <end position="964"/>
    </location>
</feature>
<feature type="domain" description="OST-HTH associated" evidence="3">
    <location>
        <begin position="1015"/>
        <end position="1072"/>
    </location>
</feature>
<dbReference type="Pfam" id="PF01936">
    <property type="entry name" value="NYN"/>
    <property type="match status" value="2"/>
</dbReference>
<evidence type="ECO:0000259" key="4">
    <source>
        <dbReference type="Pfam" id="PF24620"/>
    </source>
</evidence>
<accession>A0AA89B4W9</accession>